<dbReference type="InterPro" id="IPR011989">
    <property type="entry name" value="ARM-like"/>
</dbReference>
<dbReference type="PANTHER" id="PTHR12696">
    <property type="entry name" value="TIP120"/>
    <property type="match status" value="1"/>
</dbReference>
<dbReference type="InterPro" id="IPR016024">
    <property type="entry name" value="ARM-type_fold"/>
</dbReference>
<gene>
    <name evidence="7" type="primary">LOC100903788</name>
</gene>
<dbReference type="InterPro" id="IPR039852">
    <property type="entry name" value="CAND1/CAND2"/>
</dbReference>
<dbReference type="Gene3D" id="1.25.10.10">
    <property type="entry name" value="Leucine-rich Repeat Variant"/>
    <property type="match status" value="1"/>
</dbReference>
<dbReference type="GO" id="GO:0010265">
    <property type="term" value="P:SCF complex assembly"/>
    <property type="evidence" value="ECO:0007669"/>
    <property type="project" value="InterPro"/>
</dbReference>
<dbReference type="AlphaFoldDB" id="A0AAJ6QRE8"/>
<proteinExistence type="inferred from homology"/>
<evidence type="ECO:0000256" key="2">
    <source>
        <dbReference type="ARBA" id="ARBA00022737"/>
    </source>
</evidence>
<evidence type="ECO:0000256" key="4">
    <source>
        <dbReference type="SAM" id="MobiDB-lite"/>
    </source>
</evidence>
<dbReference type="Proteomes" id="UP000694867">
    <property type="component" value="Unplaced"/>
</dbReference>
<evidence type="ECO:0000313" key="7">
    <source>
        <dbReference type="RefSeq" id="XP_003741441.1"/>
    </source>
</evidence>
<evidence type="ECO:0000256" key="3">
    <source>
        <dbReference type="ARBA" id="ARBA00022786"/>
    </source>
</evidence>
<reference evidence="7" key="1">
    <citation type="submission" date="2025-08" db="UniProtKB">
        <authorList>
            <consortium name="RefSeq"/>
        </authorList>
    </citation>
    <scope>IDENTIFICATION</scope>
</reference>
<dbReference type="SUPFAM" id="SSF48371">
    <property type="entry name" value="ARM repeat"/>
    <property type="match status" value="1"/>
</dbReference>
<feature type="domain" description="TATA-binding protein interacting (TIP20)" evidence="5">
    <location>
        <begin position="1059"/>
        <end position="1222"/>
    </location>
</feature>
<dbReference type="GeneID" id="100903788"/>
<keyword evidence="2" id="KW-0677">Repeat</keyword>
<comment type="similarity">
    <text evidence="1">Belongs to the CAND family.</text>
</comment>
<dbReference type="RefSeq" id="XP_003741441.1">
    <property type="nucleotide sequence ID" value="XM_003741393.2"/>
</dbReference>
<dbReference type="Pfam" id="PF08623">
    <property type="entry name" value="TIP120"/>
    <property type="match status" value="1"/>
</dbReference>
<dbReference type="KEGG" id="goe:100903788"/>
<protein>
    <submittedName>
        <fullName evidence="7">Cullin-associated NEDD8-dissociated protein 1</fullName>
    </submittedName>
</protein>
<keyword evidence="6" id="KW-1185">Reference proteome</keyword>
<name>A0AAJ6QRE8_9ACAR</name>
<accession>A0AAJ6QRE8</accession>
<dbReference type="InterPro" id="IPR013932">
    <property type="entry name" value="TATA-bd_TIP120"/>
</dbReference>
<evidence type="ECO:0000313" key="6">
    <source>
        <dbReference type="Proteomes" id="UP000694867"/>
    </source>
</evidence>
<dbReference type="CTD" id="55832"/>
<feature type="region of interest" description="Disordered" evidence="4">
    <location>
        <begin position="323"/>
        <end position="353"/>
    </location>
</feature>
<keyword evidence="3" id="KW-0833">Ubl conjugation pathway</keyword>
<sequence>MAGTYPISNLLDKMTSADKDYRFMATNDLMTELQKDSIKLDIASEEKVVQMLLLLLRDKNGEVQNLAVKCLGPVVNKVRENFVELIVETLCQNMVCEKAEELRDISSIGLKTVINELPSNSNDLVVSICKKITSRLNSIVADSTSKQEEISIQLEVLDLFGDLLSRFGIGLVSYHASILEALLPQLRSPRLAVRKRAITSIGYLTATCTDSLFNKFMENIIHELSKNSDPSLTRTYIQCIGTTSRHSGHRVGNHLDKLMPLLTGFCVRAEEFGDEHGDELREYCIQAFEGLVRRCPKEITGHIPSIISICLDFICYDPNYNYDDDDDSEEGMETDGEVDESDEEPDEEYSDDDDISWKVRRASAKCLEATISSRHDMLIDFYKTISPQLISRFKEREENVKVDIFNAYIALLRQSRSSGPRGDECNEGPTQMLREQVPHLVRSLTSQLRKEKKSIKTRQGSFHLLSELTAVVPGALIEHIADLVPAIQTSLSEKDKTTSSNMKIDTLNFLQQLIATHPIEAFHPHIPILVPAVIQAVYDSFYKISSEGLNVLQLLVRVIRPFDGQPNAFNFGPYVTQIYQCTLVKLKATDIDQEVKERAISCMGLIISILGDHLREELQTCLPIFVDRLRNEITRLTTVKALTQIAASPLRIPLDIILCDGVSILASFLRKNQRSLKVSTLTLLDTMFKHYPTSFDPNMVNCIMKELRPLIHESDLHISQLTLNLLTSVSQVHRHSLMMVTKEILPEILVLVKSPLLQGAALNAMLEFLKSLSNSNVEGVGFRQLLMLLTGLVYQQSQTNQPIHKNAYHSIAKCVAALTVANLNNPEAQQVVPQFLSEISNSSSTDSVHQFALLAIGEIGKHIDLSGIPDLKAVLVRAFDSSSEEVKTAASFALGSVAVGNLQEYLPFILTEVDDNPKKQYLLLHALKETISCQSTNASTVHALMPYIDPIWHKLMSNCECEEEGTRNVVADCLGKLCLIDHEKLLPKLTAALQCPGVYARATVVNAMKFTITDQPQPIDALLKTRIGEFFAALRDPDINVRRVALVAFNSAAHNKPVLVRDLLDQVMPLLYSETKVRQELIREVEMGPFKHKVDDGLDIRKAAFECMYTLLDSCMDRIDVYEFLTHLEGGLKDHYDIKMLTYLMLVRLATIRPSALLQRMDTVIEALREQANMKLKQFPVKQEVEQQEELKRSALRAFSALQQIPDAEKCPQVVDFINHIKGTPDLRRMYEGIQKDANHSIGYNHENFHEENMVY</sequence>
<organism evidence="6 7">
    <name type="scientific">Galendromus occidentalis</name>
    <name type="common">western predatory mite</name>
    <dbReference type="NCBI Taxonomy" id="34638"/>
    <lineage>
        <taxon>Eukaryota</taxon>
        <taxon>Metazoa</taxon>
        <taxon>Ecdysozoa</taxon>
        <taxon>Arthropoda</taxon>
        <taxon>Chelicerata</taxon>
        <taxon>Arachnida</taxon>
        <taxon>Acari</taxon>
        <taxon>Parasitiformes</taxon>
        <taxon>Mesostigmata</taxon>
        <taxon>Gamasina</taxon>
        <taxon>Phytoseioidea</taxon>
        <taxon>Phytoseiidae</taxon>
        <taxon>Typhlodrominae</taxon>
        <taxon>Galendromus</taxon>
    </lineage>
</organism>
<evidence type="ECO:0000256" key="1">
    <source>
        <dbReference type="ARBA" id="ARBA00007657"/>
    </source>
</evidence>
<evidence type="ECO:0000259" key="5">
    <source>
        <dbReference type="Pfam" id="PF08623"/>
    </source>
</evidence>
<dbReference type="Pfam" id="PF25782">
    <property type="entry name" value="TPR_CAND1"/>
    <property type="match status" value="1"/>
</dbReference>